<dbReference type="GO" id="GO:0061908">
    <property type="term" value="C:phagophore"/>
    <property type="evidence" value="ECO:0007669"/>
    <property type="project" value="TreeGrafter"/>
</dbReference>
<keyword evidence="2" id="KW-1185">Reference proteome</keyword>
<evidence type="ECO:0000313" key="2">
    <source>
        <dbReference type="Proteomes" id="UP001291623"/>
    </source>
</evidence>
<dbReference type="Proteomes" id="UP001291623">
    <property type="component" value="Unassembled WGS sequence"/>
</dbReference>
<accession>A0AAE1UWI4</accession>
<dbReference type="AlphaFoldDB" id="A0AAE1UWI4"/>
<gene>
    <name evidence="1" type="ORF">RND71_037917</name>
</gene>
<comment type="caution">
    <text evidence="1">The sequence shown here is derived from an EMBL/GenBank/DDBJ whole genome shotgun (WGS) entry which is preliminary data.</text>
</comment>
<dbReference type="PANTHER" id="PTHR34659:SF12">
    <property type="entry name" value="SERINE-RICH ADHESIN FOR PLATELETS-LIKE"/>
    <property type="match status" value="1"/>
</dbReference>
<protein>
    <submittedName>
        <fullName evidence="1">Uncharacterized protein</fullName>
    </submittedName>
</protein>
<evidence type="ECO:0000313" key="1">
    <source>
        <dbReference type="EMBL" id="KAK4342101.1"/>
    </source>
</evidence>
<reference evidence="1" key="1">
    <citation type="submission" date="2023-12" db="EMBL/GenBank/DDBJ databases">
        <title>Genome assembly of Anisodus tanguticus.</title>
        <authorList>
            <person name="Wang Y.-J."/>
        </authorList>
    </citation>
    <scope>NUCLEOTIDE SEQUENCE</scope>
    <source>
        <strain evidence="1">KB-2021</strain>
        <tissue evidence="1">Leaf</tissue>
    </source>
</reference>
<dbReference type="GO" id="GO:0006950">
    <property type="term" value="P:response to stress"/>
    <property type="evidence" value="ECO:0007669"/>
    <property type="project" value="TreeGrafter"/>
</dbReference>
<name>A0AAE1UWI4_9SOLA</name>
<dbReference type="PANTHER" id="PTHR34659">
    <property type="entry name" value="BNAA05G11610D PROTEIN"/>
    <property type="match status" value="1"/>
</dbReference>
<dbReference type="InterPro" id="IPR053273">
    <property type="entry name" value="CST_Regulator"/>
</dbReference>
<proteinExistence type="predicted"/>
<dbReference type="GO" id="GO:0005776">
    <property type="term" value="C:autophagosome"/>
    <property type="evidence" value="ECO:0007669"/>
    <property type="project" value="TreeGrafter"/>
</dbReference>
<sequence>MEKIRSKSWVGNIYHKFEAVCREVDEFVTKDTVKEAPAVNGKPKYSIGTYTSTATGTTQNPIKEQSCLNQYADNSVESHNTSISTELDGVVAYVGNECATATYKNLHKVFKVNVTKEEALVDEESSTLEDRILSESCSDKESKDTMCYSFSDDDKCFSDASSSQIILQDDVVREEKPLAEGSSASKNDKMFDCSPDDINCISNVPSSQMVLQQNITREVQPVTDQSNSFGDMTLSVPLEESHGNSIMTKFSDAVESISDVSITQTNLQDNITSEDRLAYKETTSARDKSLYQTSAFASDIPPTSPNDAGLGVSMTMHNSFLDNVTYVSEKSKSSSLSTSSIGNCMQEVESDFSISTGLSYFLPTPLVSAKNIVDVVPALSNAASFTDFSDFSSADVNASSSHESVGNAGSIQNDLERCPSPQLKVLICPAETGCMNDRSFALPSMETIDLTDKGKLKESCVLVDNKLHNHVSFRPRKFKSYKEAFASRKRLIKEYKQLAVLYADVDVETSQHVELSQFPSLPSPCLHSTESSTCNICESEWELL</sequence>
<organism evidence="1 2">
    <name type="scientific">Anisodus tanguticus</name>
    <dbReference type="NCBI Taxonomy" id="243964"/>
    <lineage>
        <taxon>Eukaryota</taxon>
        <taxon>Viridiplantae</taxon>
        <taxon>Streptophyta</taxon>
        <taxon>Embryophyta</taxon>
        <taxon>Tracheophyta</taxon>
        <taxon>Spermatophyta</taxon>
        <taxon>Magnoliopsida</taxon>
        <taxon>eudicotyledons</taxon>
        <taxon>Gunneridae</taxon>
        <taxon>Pentapetalae</taxon>
        <taxon>asterids</taxon>
        <taxon>lamiids</taxon>
        <taxon>Solanales</taxon>
        <taxon>Solanaceae</taxon>
        <taxon>Solanoideae</taxon>
        <taxon>Hyoscyameae</taxon>
        <taxon>Anisodus</taxon>
    </lineage>
</organism>
<dbReference type="EMBL" id="JAVYJV010000021">
    <property type="protein sequence ID" value="KAK4342101.1"/>
    <property type="molecule type" value="Genomic_DNA"/>
</dbReference>